<accession>A0ABU9I2R8</accession>
<dbReference type="SUPFAM" id="SSF49299">
    <property type="entry name" value="PKD domain"/>
    <property type="match status" value="1"/>
</dbReference>
<dbReference type="RefSeq" id="WP_341698634.1">
    <property type="nucleotide sequence ID" value="NZ_JBBYHR010000014.1"/>
</dbReference>
<protein>
    <submittedName>
        <fullName evidence="2">Gliding motility-associated C-terminal domain-containing protein</fullName>
    </submittedName>
</protein>
<keyword evidence="1" id="KW-0732">Signal</keyword>
<dbReference type="InterPro" id="IPR035986">
    <property type="entry name" value="PKD_dom_sf"/>
</dbReference>
<dbReference type="Gene3D" id="2.60.40.10">
    <property type="entry name" value="Immunoglobulins"/>
    <property type="match status" value="4"/>
</dbReference>
<reference evidence="2 3" key="1">
    <citation type="submission" date="2024-04" db="EMBL/GenBank/DDBJ databases">
        <title>Flavobacterium sp. DGU11 16S ribosomal RNA gene Genome sequencing and assembly.</title>
        <authorList>
            <person name="Park S."/>
        </authorList>
    </citation>
    <scope>NUCLEOTIDE SEQUENCE [LARGE SCALE GENOMIC DNA]</scope>
    <source>
        <strain evidence="2 3">DGU11</strain>
    </source>
</reference>
<keyword evidence="3" id="KW-1185">Reference proteome</keyword>
<dbReference type="InterPro" id="IPR026341">
    <property type="entry name" value="T9SS_type_B"/>
</dbReference>
<evidence type="ECO:0000256" key="1">
    <source>
        <dbReference type="SAM" id="SignalP"/>
    </source>
</evidence>
<name>A0ABU9I2R8_9FLAO</name>
<evidence type="ECO:0000313" key="3">
    <source>
        <dbReference type="Proteomes" id="UP001464555"/>
    </source>
</evidence>
<dbReference type="Proteomes" id="UP001464555">
    <property type="component" value="Unassembled WGS sequence"/>
</dbReference>
<dbReference type="NCBIfam" id="TIGR04131">
    <property type="entry name" value="Bac_Flav_CTERM"/>
    <property type="match status" value="1"/>
</dbReference>
<feature type="signal peptide" evidence="1">
    <location>
        <begin position="1"/>
        <end position="23"/>
    </location>
</feature>
<dbReference type="InterPro" id="IPR013783">
    <property type="entry name" value="Ig-like_fold"/>
</dbReference>
<organism evidence="2 3">
    <name type="scientific">Flavobacterium arundinis</name>
    <dbReference type="NCBI Taxonomy" id="3139143"/>
    <lineage>
        <taxon>Bacteria</taxon>
        <taxon>Pseudomonadati</taxon>
        <taxon>Bacteroidota</taxon>
        <taxon>Flavobacteriia</taxon>
        <taxon>Flavobacteriales</taxon>
        <taxon>Flavobacteriaceae</taxon>
        <taxon>Flavobacterium</taxon>
    </lineage>
</organism>
<proteinExistence type="predicted"/>
<sequence>MQKQLFFKLCLLLSLFWGLQSFAQLDPFTVEATPTPQTCLGNGTLTFALTGKTPGSAIAYEVYLLPNTTTPVTVVTTNTVNSLVAGDYLIIATQSLGANTNTATDTATITNAIQPLTYVITPRHVRCPGDGGLTINVTSGTAASYEIISGPVTVPPQTNSNAFNNLPVGTYQVKVTDTCGNAVVVTVQLTQVPTSVLIDPPNFVGGELPACNQISVDHFYGTVSGNQIFFPLTFEYTVFPPGGGAPIIVTQTAASGTNDNNHVLANLPFFHDQEYTYNLKVTDACGNVFVRNGNIIDKKFDFEALPKNESCHNFYFTLAPSVFKAPYTVSFISAPAGFNPTSFNAAYPTHSGPTTDYGSDSNPVPLGSYTIKITDACGHSETHILALTDEATPSVVSTVSALTCLGQIGITVGSRNIATVIITEAPQAYIDAHPPGLPDDVSEFIIPGMGFLQGNLPMGTYKITIIDECGDQYEVTETIQPSAADLVLNDNQRPGCALGNGSVRLSTSENDLVSVTIIGFPGSGFEGPLDVSANINPVDGDFYMNSLPAGSYTFQTVDNCGTSRNKTITIQGFQVVANDVELIPNCGSFNVNLHHTSNGSNLQSFWLQKYNEVTGAWGHPGTGAPYVEGSLPSNANSVFLTNNTTNINLAYTGEFRILKVFYVYSNGSAANFRCFQVIDTFEFDGAPVIDGAYSFPCANNTSEVIIDASGVGALTYEITTKNGDPFVVNNGTSNLFSGLEPGTYNFRVTDVCGSSQNFQLDINALAPIEIQADGFCEGQDSTLSVQNFTFLDYEWYKEGAPGTILSTTNVLDFPGFDAADAGEYHVTISSDNPGSCINQTLDYTIVPNALPNAGNNSTISLCNTGSSLNLATYLSSPHDAGGTWADVSGSGAFAGTTFNTAGVAQGTYQFTYTVTSACGVDDVATISIQLKDIPGAPVVPPIGTLCEGATINLTTTAVAGAVYAWTGPNNFTSALQNPVIANATTAHSGNYSLTVTVNGCASSTTTIAVQVNAVPVAGNDNNISLCNDGDSIDLAGYLSTPHDAGGTWTDMNGTGALTGSTFNTAGVAAGTYQFKYTVTGCGPDDEAIITVELKNRPAAPIVATVPPVCEGSDVQLSATAVPGAVYAWTGPGGFTSAAQSPLLAGALPAATGNYSLTVTVNGCTSPASVVAVVVNPAPQFTIDGNAAICEGQSSSLSVVPGNFNSNDATFKWYQDGVLQPAATTANIEIFEAGVYEAEIEVNGCSTSGQFEVILNTNAFTVTLEAGCIDFNYIISIVNVNDIPGASFDWTGPDGYTSTGESADITNLASGDYAVKVTNADGCSAEASITIDNTGCFIPRGISPNDDQYNQSFDLTNLDVRDLMIFNRYGIKVYEKENYKDEWFGQSEKGDLPTGTYFYVVTLSEGKQVTGWVYLQREVN</sequence>
<dbReference type="Pfam" id="PF13585">
    <property type="entry name" value="CHU_C"/>
    <property type="match status" value="1"/>
</dbReference>
<feature type="chain" id="PRO_5046631341" evidence="1">
    <location>
        <begin position="24"/>
        <end position="1419"/>
    </location>
</feature>
<dbReference type="EMBL" id="JBBYHR010000014">
    <property type="protein sequence ID" value="MEL1246339.1"/>
    <property type="molecule type" value="Genomic_DNA"/>
</dbReference>
<gene>
    <name evidence="2" type="ORF">AAEO56_18850</name>
</gene>
<comment type="caution">
    <text evidence="2">The sequence shown here is derived from an EMBL/GenBank/DDBJ whole genome shotgun (WGS) entry which is preliminary data.</text>
</comment>
<evidence type="ECO:0000313" key="2">
    <source>
        <dbReference type="EMBL" id="MEL1246339.1"/>
    </source>
</evidence>